<evidence type="ECO:0000313" key="2">
    <source>
        <dbReference type="Proteomes" id="UP001497522"/>
    </source>
</evidence>
<evidence type="ECO:0000313" key="1">
    <source>
        <dbReference type="EMBL" id="CAK9856849.1"/>
    </source>
</evidence>
<gene>
    <name evidence="1" type="ORF">CSSPJE1EN2_LOCUS26781</name>
</gene>
<comment type="caution">
    <text evidence="1">The sequence shown here is derived from an EMBL/GenBank/DDBJ whole genome shotgun (WGS) entry which is preliminary data.</text>
</comment>
<accession>A0ABP1A3Y6</accession>
<proteinExistence type="predicted"/>
<keyword evidence="2" id="KW-1185">Reference proteome</keyword>
<organism evidence="1 2">
    <name type="scientific">Sphagnum jensenii</name>
    <dbReference type="NCBI Taxonomy" id="128206"/>
    <lineage>
        <taxon>Eukaryota</taxon>
        <taxon>Viridiplantae</taxon>
        <taxon>Streptophyta</taxon>
        <taxon>Embryophyta</taxon>
        <taxon>Bryophyta</taxon>
        <taxon>Sphagnophytina</taxon>
        <taxon>Sphagnopsida</taxon>
        <taxon>Sphagnales</taxon>
        <taxon>Sphagnaceae</taxon>
        <taxon>Sphagnum</taxon>
    </lineage>
</organism>
<reference evidence="1" key="1">
    <citation type="submission" date="2024-03" db="EMBL/GenBank/DDBJ databases">
        <authorList>
            <consortium name="ELIXIR-Norway"/>
            <consortium name="Elixir Norway"/>
        </authorList>
    </citation>
    <scope>NUCLEOTIDE SEQUENCE</scope>
</reference>
<sequence>MNVRLGLCKSEPTNSAETLRQPVFGNPLILNQEGKPLGLNGKSEGNSLANAGCSRIRDFWDAEEKEWKGLSALGVSFHPSNRRNRELIIASIPWDPATSNNVLSAGEWISKKEAGQSGPPEWVY</sequence>
<protein>
    <submittedName>
        <fullName evidence="1">Uncharacterized protein</fullName>
    </submittedName>
</protein>
<name>A0ABP1A3Y6_9BRYO</name>
<dbReference type="Proteomes" id="UP001497522">
    <property type="component" value="Unassembled WGS sequence"/>
</dbReference>
<dbReference type="EMBL" id="CAXHBF010000584">
    <property type="protein sequence ID" value="CAK9856849.1"/>
    <property type="molecule type" value="Genomic_DNA"/>
</dbReference>